<evidence type="ECO:0000313" key="2">
    <source>
        <dbReference type="Proteomes" id="UP000660339"/>
    </source>
</evidence>
<gene>
    <name evidence="1" type="ORF">Cme02nite_15330</name>
</gene>
<dbReference type="AlphaFoldDB" id="A0A8J3PD77"/>
<name>A0A8J3PD77_9ACTN</name>
<dbReference type="EMBL" id="BONJ01000006">
    <property type="protein sequence ID" value="GIG13201.1"/>
    <property type="molecule type" value="Genomic_DNA"/>
</dbReference>
<sequence length="320" mass="35275">MSTCDDAGRYFGHDVQSLDALWADLGADATPEDQVDLTEVFDRHLFEALQEYHPGQRLDRTLDLRLSGQSAELGTLDFTITNEVYEEFGAEVSSAAVFLGMPVAPTFALVGVSPGSVVLHLAPSLPELDDAEDGALPDLVADPVDGLLECLNSLHQYAEQNELQRFVASGRDAGRRGKNQENPSEPVLKALHGLVKVLDKHNLSLDLRWRAGDGRNRRSQLTERGRAYVRRLWDTHEVVSPKEFSGRIVGMSLNTFTIKPGSARKVDITVEGDEGVLRLNLPFGEPVTVLAEEVHEVNSLGIQTKSKLIYVSHVRPNQLF</sequence>
<dbReference type="Proteomes" id="UP000660339">
    <property type="component" value="Unassembled WGS sequence"/>
</dbReference>
<accession>A0A8J3PD77</accession>
<evidence type="ECO:0000313" key="1">
    <source>
        <dbReference type="EMBL" id="GIG13201.1"/>
    </source>
</evidence>
<reference evidence="1" key="1">
    <citation type="submission" date="2021-01" db="EMBL/GenBank/DDBJ databases">
        <title>Whole genome shotgun sequence of Catellatospora methionotrophica NBRC 14553.</title>
        <authorList>
            <person name="Komaki H."/>
            <person name="Tamura T."/>
        </authorList>
    </citation>
    <scope>NUCLEOTIDE SEQUENCE</scope>
    <source>
        <strain evidence="1">NBRC 14553</strain>
    </source>
</reference>
<organism evidence="1 2">
    <name type="scientific">Catellatospora methionotrophica</name>
    <dbReference type="NCBI Taxonomy" id="121620"/>
    <lineage>
        <taxon>Bacteria</taxon>
        <taxon>Bacillati</taxon>
        <taxon>Actinomycetota</taxon>
        <taxon>Actinomycetes</taxon>
        <taxon>Micromonosporales</taxon>
        <taxon>Micromonosporaceae</taxon>
        <taxon>Catellatospora</taxon>
    </lineage>
</organism>
<protein>
    <submittedName>
        <fullName evidence="1">Uncharacterized protein</fullName>
    </submittedName>
</protein>
<dbReference type="RefSeq" id="WP_166384919.1">
    <property type="nucleotide sequence ID" value="NZ_BAAATT010000014.1"/>
</dbReference>
<keyword evidence="2" id="KW-1185">Reference proteome</keyword>
<proteinExistence type="predicted"/>
<comment type="caution">
    <text evidence="1">The sequence shown here is derived from an EMBL/GenBank/DDBJ whole genome shotgun (WGS) entry which is preliminary data.</text>
</comment>